<feature type="region of interest" description="Disordered" evidence="6">
    <location>
        <begin position="621"/>
        <end position="653"/>
    </location>
</feature>
<evidence type="ECO:0000313" key="9">
    <source>
        <dbReference type="Proteomes" id="UP000039046"/>
    </source>
</evidence>
<keyword evidence="3" id="KW-0645">Protease</keyword>
<keyword evidence="2" id="KW-0597">Phosphoprotein</keyword>
<dbReference type="PANTHER" id="PTHR46896">
    <property type="entry name" value="SENTRIN-SPECIFIC PROTEASE"/>
    <property type="match status" value="1"/>
</dbReference>
<comment type="similarity">
    <text evidence="1">Belongs to the peptidase C48 family.</text>
</comment>
<dbReference type="HOGENOM" id="CLU_311502_0_0_1"/>
<proteinExistence type="inferred from homology"/>
<evidence type="ECO:0000256" key="1">
    <source>
        <dbReference type="ARBA" id="ARBA00005234"/>
    </source>
</evidence>
<dbReference type="Pfam" id="PF02902">
    <property type="entry name" value="Peptidase_C48"/>
    <property type="match status" value="1"/>
</dbReference>
<evidence type="ECO:0000256" key="5">
    <source>
        <dbReference type="ARBA" id="ARBA00022801"/>
    </source>
</evidence>
<feature type="region of interest" description="Disordered" evidence="6">
    <location>
        <begin position="381"/>
        <end position="455"/>
    </location>
</feature>
<feature type="compositionally biased region" description="Low complexity" evidence="6">
    <location>
        <begin position="391"/>
        <end position="404"/>
    </location>
</feature>
<feature type="compositionally biased region" description="Basic and acidic residues" evidence="6">
    <location>
        <begin position="918"/>
        <end position="929"/>
    </location>
</feature>
<dbReference type="PROSITE" id="PS50600">
    <property type="entry name" value="ULP_PROTEASE"/>
    <property type="match status" value="1"/>
</dbReference>
<evidence type="ECO:0000256" key="6">
    <source>
        <dbReference type="SAM" id="MobiDB-lite"/>
    </source>
</evidence>
<evidence type="ECO:0000256" key="4">
    <source>
        <dbReference type="ARBA" id="ARBA00022786"/>
    </source>
</evidence>
<dbReference type="InterPro" id="IPR003653">
    <property type="entry name" value="Peptidase_C48_C"/>
</dbReference>
<evidence type="ECO:0000256" key="2">
    <source>
        <dbReference type="ARBA" id="ARBA00022553"/>
    </source>
</evidence>
<feature type="region of interest" description="Disordered" evidence="6">
    <location>
        <begin position="831"/>
        <end position="929"/>
    </location>
</feature>
<feature type="region of interest" description="Disordered" evidence="6">
    <location>
        <begin position="1"/>
        <end position="81"/>
    </location>
</feature>
<feature type="domain" description="Ubiquitin-like protease family profile" evidence="7">
    <location>
        <begin position="483"/>
        <end position="729"/>
    </location>
</feature>
<accession>A0A0A1T6B9</accession>
<dbReference type="OrthoDB" id="442460at2759"/>
<keyword evidence="9" id="KW-1185">Reference proteome</keyword>
<dbReference type="GO" id="GO:0006508">
    <property type="term" value="P:proteolysis"/>
    <property type="evidence" value="ECO:0007669"/>
    <property type="project" value="UniProtKB-KW"/>
</dbReference>
<keyword evidence="4" id="KW-0833">Ubl conjugation pathway</keyword>
<gene>
    <name evidence="8" type="ORF">VHEMI01066</name>
</gene>
<dbReference type="EMBL" id="CDHN01000001">
    <property type="protein sequence ID" value="CEJ80909.1"/>
    <property type="molecule type" value="Genomic_DNA"/>
</dbReference>
<reference evidence="8 9" key="1">
    <citation type="journal article" date="2015" name="Genome Announc.">
        <title>Draft Genome Sequence and Gene Annotation of the Entomopathogenic Fungus Verticillium hemipterigenum.</title>
        <authorList>
            <person name="Horn F."/>
            <person name="Habel A."/>
            <person name="Scharf D.H."/>
            <person name="Dworschak J."/>
            <person name="Brakhage A.A."/>
            <person name="Guthke R."/>
            <person name="Hertweck C."/>
            <person name="Linde J."/>
        </authorList>
    </citation>
    <scope>NUCLEOTIDE SEQUENCE [LARGE SCALE GENOMIC DNA]</scope>
</reference>
<feature type="compositionally biased region" description="Basic and acidic residues" evidence="6">
    <location>
        <begin position="426"/>
        <end position="441"/>
    </location>
</feature>
<dbReference type="PANTHER" id="PTHR46896:SF3">
    <property type="entry name" value="FI06413P-RELATED"/>
    <property type="match status" value="1"/>
</dbReference>
<dbReference type="AlphaFoldDB" id="A0A0A1T6B9"/>
<keyword evidence="5" id="KW-0378">Hydrolase</keyword>
<dbReference type="Pfam" id="PF25424">
    <property type="entry name" value="PH_35"/>
    <property type="match status" value="1"/>
</dbReference>
<evidence type="ECO:0000259" key="7">
    <source>
        <dbReference type="PROSITE" id="PS50600"/>
    </source>
</evidence>
<sequence>MGSQFVRKINRIGAPIPINTLDSPNRKTLGVTRMADSQPLKQRRRDDTDKPTGHRHSPYFPTQRPPKSATTQESFDDSMYDSQDDMISVSSATKTKTIRDVGAAPAFRVPSVPSGSQKRSRGRRSRGHMDLTNDSDVSESTLRDRISTPSPSPSRIESDITTSRKKTQQQQSPYRMPSPVLGDGLDSIEDSDDDVSRLKTASLTKKPTQEHSQPLKKANYVVMKLRRALSGRFMYENGDESARNLSIRCHSTTPGIGRPFASTGDGKDFKWLRLTFEMLTNVRYAPGCSIILVNRPRSADAPATLLLEFENLTSVDYIVEQMGTKAKIMDQTRLKKTMEEAWRTTDIYRQKATKSTQLDKELPQHGESGKKQIVTVQITVTKPPKPDATASSKSHSSIPVSIKKTSSKLNNQPGAPELGKSITDSRVTDWPETRNIRETRSSTKSSPAPRREKPLETWTELNPGWRELWSTPLTYPMVGKNRATVDLEDIARLDEGEYLNDNLITFYFRYFQERLKEFQPELARKVHFFNSFFYDKLRQKPTNGSSAFDGVRSWTSKIDLFDFDYVFLPVNEYMHWYLVIIANPGHTLPANNLDDGDMSRGDELTPRSPLAEVEKDISGINIDDHNVQRQTRQRPGQDLSPASKHGQFKSEHGIDKRAIKAPRIITLDSLGNNHPTTIRVLKSYLVDEAKDKKGIVGTSAIGLTAKYGLPQQDNYCDCGIFLIAYMELFLQDPEYAFEKMSNRESVEWSINPSKLRADLRDLIFKLHEEQDDQERQAKLARKAARAAAISSPVPQTLKAIETDVLEKRPASAEAYRFAARLDDEQLADEKFYSARSSPTKEDNTMGARASEASRSQYPLIKQLASSPTPGLVGEKRKARIESDEEPSMKYHSTVKRPKSTTDSSAKRLSWPLRPHHDRKVESIDTKASRRHVYLAEKQVRRRQ</sequence>
<dbReference type="GO" id="GO:0005737">
    <property type="term" value="C:cytoplasm"/>
    <property type="evidence" value="ECO:0007669"/>
    <property type="project" value="TreeGrafter"/>
</dbReference>
<protein>
    <recommendedName>
        <fullName evidence="7">Ubiquitin-like protease family profile domain-containing protein</fullName>
    </recommendedName>
</protein>
<name>A0A0A1T6B9_9HYPO</name>
<evidence type="ECO:0000256" key="3">
    <source>
        <dbReference type="ARBA" id="ARBA00022670"/>
    </source>
</evidence>
<dbReference type="InterPro" id="IPR051947">
    <property type="entry name" value="Sentrin-specific_protease"/>
</dbReference>
<dbReference type="GO" id="GO:0016926">
    <property type="term" value="P:protein desumoylation"/>
    <property type="evidence" value="ECO:0007669"/>
    <property type="project" value="TreeGrafter"/>
</dbReference>
<dbReference type="Proteomes" id="UP000039046">
    <property type="component" value="Unassembled WGS sequence"/>
</dbReference>
<feature type="region of interest" description="Disordered" evidence="6">
    <location>
        <begin position="104"/>
        <end position="194"/>
    </location>
</feature>
<dbReference type="Gene3D" id="3.40.395.10">
    <property type="entry name" value="Adenoviral Proteinase, Chain A"/>
    <property type="match status" value="1"/>
</dbReference>
<organism evidence="8 9">
    <name type="scientific">[Torrubiella] hemipterigena</name>
    <dbReference type="NCBI Taxonomy" id="1531966"/>
    <lineage>
        <taxon>Eukaryota</taxon>
        <taxon>Fungi</taxon>
        <taxon>Dikarya</taxon>
        <taxon>Ascomycota</taxon>
        <taxon>Pezizomycotina</taxon>
        <taxon>Sordariomycetes</taxon>
        <taxon>Hypocreomycetidae</taxon>
        <taxon>Hypocreales</taxon>
        <taxon>Clavicipitaceae</taxon>
        <taxon>Clavicipitaceae incertae sedis</taxon>
        <taxon>'Torrubiella' clade</taxon>
    </lineage>
</organism>
<dbReference type="InterPro" id="IPR057501">
    <property type="entry name" value="DeUb_enz_PH"/>
</dbReference>
<evidence type="ECO:0000313" key="8">
    <source>
        <dbReference type="EMBL" id="CEJ80909.1"/>
    </source>
</evidence>
<feature type="compositionally biased region" description="Basic and acidic residues" evidence="6">
    <location>
        <begin position="831"/>
        <end position="843"/>
    </location>
</feature>
<dbReference type="GO" id="GO:0070139">
    <property type="term" value="F:SUMO-specific endopeptidase activity"/>
    <property type="evidence" value="ECO:0007669"/>
    <property type="project" value="TreeGrafter"/>
</dbReference>
<dbReference type="STRING" id="1531966.A0A0A1T6B9"/>
<dbReference type="SUPFAM" id="SSF54001">
    <property type="entry name" value="Cysteine proteinases"/>
    <property type="match status" value="1"/>
</dbReference>
<dbReference type="GO" id="GO:0005634">
    <property type="term" value="C:nucleus"/>
    <property type="evidence" value="ECO:0007669"/>
    <property type="project" value="TreeGrafter"/>
</dbReference>
<dbReference type="InterPro" id="IPR038765">
    <property type="entry name" value="Papain-like_cys_pep_sf"/>
</dbReference>